<feature type="domain" description="Glycolipid transfer protein" evidence="1">
    <location>
        <begin position="35"/>
        <end position="171"/>
    </location>
</feature>
<dbReference type="GO" id="GO:0005829">
    <property type="term" value="C:cytosol"/>
    <property type="evidence" value="ECO:0007669"/>
    <property type="project" value="TreeGrafter"/>
</dbReference>
<name>A0A4U5P8Z4_STECR</name>
<evidence type="ECO:0000259" key="1">
    <source>
        <dbReference type="Pfam" id="PF08718"/>
    </source>
</evidence>
<organism evidence="2 3">
    <name type="scientific">Steinernema carpocapsae</name>
    <name type="common">Entomopathogenic nematode</name>
    <dbReference type="NCBI Taxonomy" id="34508"/>
    <lineage>
        <taxon>Eukaryota</taxon>
        <taxon>Metazoa</taxon>
        <taxon>Ecdysozoa</taxon>
        <taxon>Nematoda</taxon>
        <taxon>Chromadorea</taxon>
        <taxon>Rhabditida</taxon>
        <taxon>Tylenchina</taxon>
        <taxon>Panagrolaimomorpha</taxon>
        <taxon>Strongyloidoidea</taxon>
        <taxon>Steinernematidae</taxon>
        <taxon>Steinernema</taxon>
    </lineage>
</organism>
<accession>A0A4U5P8Z4</accession>
<reference evidence="2 3" key="2">
    <citation type="journal article" date="2019" name="G3 (Bethesda)">
        <title>Hybrid Assembly of the Genome of the Entomopathogenic Nematode Steinernema carpocapsae Identifies the X-Chromosome.</title>
        <authorList>
            <person name="Serra L."/>
            <person name="Macchietto M."/>
            <person name="Macias-Munoz A."/>
            <person name="McGill C.J."/>
            <person name="Rodriguez I.M."/>
            <person name="Rodriguez B."/>
            <person name="Murad R."/>
            <person name="Mortazavi A."/>
        </authorList>
    </citation>
    <scope>NUCLEOTIDE SEQUENCE [LARGE SCALE GENOMIC DNA]</scope>
    <source>
        <strain evidence="2 3">ALL</strain>
    </source>
</reference>
<dbReference type="Pfam" id="PF08718">
    <property type="entry name" value="GLTP"/>
    <property type="match status" value="1"/>
</dbReference>
<dbReference type="InterPro" id="IPR014830">
    <property type="entry name" value="Glycolipid_transfer_prot_dom"/>
</dbReference>
<dbReference type="SUPFAM" id="SSF110004">
    <property type="entry name" value="Glycolipid transfer protein, GLTP"/>
    <property type="match status" value="1"/>
</dbReference>
<dbReference type="OrthoDB" id="116883at2759"/>
<comment type="caution">
    <text evidence="2">The sequence shown here is derived from an EMBL/GenBank/DDBJ whole genome shotgun (WGS) entry which is preliminary data.</text>
</comment>
<dbReference type="Gene3D" id="1.10.3520.10">
    <property type="entry name" value="Glycolipid transfer protein"/>
    <property type="match status" value="1"/>
</dbReference>
<dbReference type="AlphaFoldDB" id="A0A4U5P8Z4"/>
<protein>
    <recommendedName>
        <fullName evidence="1">Glycolipid transfer protein domain-containing protein</fullName>
    </recommendedName>
</protein>
<dbReference type="GO" id="GO:1902387">
    <property type="term" value="F:ceramide 1-phosphate binding"/>
    <property type="evidence" value="ECO:0007669"/>
    <property type="project" value="TreeGrafter"/>
</dbReference>
<reference evidence="2 3" key="1">
    <citation type="journal article" date="2015" name="Genome Biol.">
        <title>Comparative genomics of Steinernema reveals deeply conserved gene regulatory networks.</title>
        <authorList>
            <person name="Dillman A.R."/>
            <person name="Macchietto M."/>
            <person name="Porter C.F."/>
            <person name="Rogers A."/>
            <person name="Williams B."/>
            <person name="Antoshechkin I."/>
            <person name="Lee M.M."/>
            <person name="Goodwin Z."/>
            <person name="Lu X."/>
            <person name="Lewis E.E."/>
            <person name="Goodrich-Blair H."/>
            <person name="Stock S.P."/>
            <person name="Adams B.J."/>
            <person name="Sternberg P.W."/>
            <person name="Mortazavi A."/>
        </authorList>
    </citation>
    <scope>NUCLEOTIDE SEQUENCE [LARGE SCALE GENOMIC DNA]</scope>
    <source>
        <strain evidence="2 3">ALL</strain>
    </source>
</reference>
<dbReference type="PANTHER" id="PTHR10219">
    <property type="entry name" value="GLYCOLIPID TRANSFER PROTEIN-RELATED"/>
    <property type="match status" value="1"/>
</dbReference>
<dbReference type="EMBL" id="AZBU02000002">
    <property type="protein sequence ID" value="TKR92580.1"/>
    <property type="molecule type" value="Genomic_DNA"/>
</dbReference>
<gene>
    <name evidence="2" type="ORF">L596_007207</name>
</gene>
<evidence type="ECO:0000313" key="2">
    <source>
        <dbReference type="EMBL" id="TKR92580.1"/>
    </source>
</evidence>
<dbReference type="Proteomes" id="UP000298663">
    <property type="component" value="Unassembled WGS sequence"/>
</dbReference>
<dbReference type="GO" id="GO:0016020">
    <property type="term" value="C:membrane"/>
    <property type="evidence" value="ECO:0007669"/>
    <property type="project" value="TreeGrafter"/>
</dbReference>
<evidence type="ECO:0000313" key="3">
    <source>
        <dbReference type="Proteomes" id="UP000298663"/>
    </source>
</evidence>
<dbReference type="InterPro" id="IPR036497">
    <property type="entry name" value="GLTP_sf"/>
</dbReference>
<sequence length="215" mass="24419">MGEQNVIEESFNIERVVGLFNESLAGSEDDVGLLLYVHAYRELNKLFAVLGMIFKFVEKDVADKEGILANLIEGNSTAYGSVASMIAHELQTGIPPKEQGSRTLLRLHRALEFVILFVRQMHEMGSDDSVSQMCRACYEKTLAHHHGWLIRQSVSVASRTLPSREYLIKEIFAHHEDGVPQELIDKHATEFNEIATKVYDRIQKMYVENMILTLP</sequence>
<keyword evidence="3" id="KW-1185">Reference proteome</keyword>
<dbReference type="GO" id="GO:1902388">
    <property type="term" value="F:ceramide 1-phosphate transfer activity"/>
    <property type="evidence" value="ECO:0007669"/>
    <property type="project" value="TreeGrafter"/>
</dbReference>
<proteinExistence type="predicted"/>
<dbReference type="STRING" id="34508.A0A4U5P8Z4"/>
<dbReference type="PANTHER" id="PTHR10219:SF43">
    <property type="entry name" value="GLYCOLIPID TRANSFER PROTEIN DOMAIN-CONTAINING PROTEIN"/>
    <property type="match status" value="1"/>
</dbReference>